<dbReference type="STRING" id="1851148.SMSP2_01864"/>
<dbReference type="OrthoDB" id="1522549at2"/>
<dbReference type="KEGG" id="pbas:SMSP2_01864"/>
<dbReference type="AlphaFoldDB" id="A0A1Q2MFP3"/>
<evidence type="ECO:0000256" key="1">
    <source>
        <dbReference type="SAM" id="SignalP"/>
    </source>
</evidence>
<dbReference type="SUPFAM" id="SSF48452">
    <property type="entry name" value="TPR-like"/>
    <property type="match status" value="1"/>
</dbReference>
<feature type="signal peptide" evidence="1">
    <location>
        <begin position="1"/>
        <end position="25"/>
    </location>
</feature>
<feature type="chain" id="PRO_5012117189" evidence="1">
    <location>
        <begin position="26"/>
        <end position="284"/>
    </location>
</feature>
<dbReference type="Pfam" id="PF13174">
    <property type="entry name" value="TPR_6"/>
    <property type="match status" value="2"/>
</dbReference>
<dbReference type="PROSITE" id="PS51257">
    <property type="entry name" value="PROKAR_LIPOPROTEIN"/>
    <property type="match status" value="1"/>
</dbReference>
<reference evidence="3" key="1">
    <citation type="submission" date="2017-02" db="EMBL/GenBank/DDBJ databases">
        <title>Comparative genomics and description of representatives of a novel lineage of planctomycetes thriving in anoxic sediments.</title>
        <authorList>
            <person name="Spring S."/>
            <person name="Bunk B."/>
            <person name="Sproer C."/>
        </authorList>
    </citation>
    <scope>NUCLEOTIDE SEQUENCE [LARGE SCALE GENOMIC DNA]</scope>
    <source>
        <strain evidence="3">SM-Chi-D1</strain>
    </source>
</reference>
<keyword evidence="1" id="KW-0732">Signal</keyword>
<evidence type="ECO:0000313" key="2">
    <source>
        <dbReference type="EMBL" id="AQQ71490.1"/>
    </source>
</evidence>
<organism evidence="2 3">
    <name type="scientific">Limihaloglobus sulfuriphilus</name>
    <dbReference type="NCBI Taxonomy" id="1851148"/>
    <lineage>
        <taxon>Bacteria</taxon>
        <taxon>Pseudomonadati</taxon>
        <taxon>Planctomycetota</taxon>
        <taxon>Phycisphaerae</taxon>
        <taxon>Sedimentisphaerales</taxon>
        <taxon>Sedimentisphaeraceae</taxon>
        <taxon>Limihaloglobus</taxon>
    </lineage>
</organism>
<sequence precursor="true">MSHLCKSKKLFFPAAFLLMFFCGCGGDDPAAVSEELNISQVLKSAWRQFSIKDTESSIQNFTHVLNDENARADKKVQALYGLGLSYKFAAPKPDLEMSREYFNSILQEYPDDDSVPWVMLELGNIAAKTGERTKARSLYQRVISEKKNTDAADEAVLRLAQVYFTDYDSDEDYKGVDILKQYLEEKPDNPLARVMLFRVVYRLGETYQKYMESLPYAERLGEMKMFDPFRWGQQFWYLGQVYRLIAGNEERAAYWYQKILDECEFDQRRYSSRQMLEKIREDSE</sequence>
<gene>
    <name evidence="2" type="ORF">SMSP2_01864</name>
</gene>
<dbReference type="InterPro" id="IPR011990">
    <property type="entry name" value="TPR-like_helical_dom_sf"/>
</dbReference>
<evidence type="ECO:0000313" key="3">
    <source>
        <dbReference type="Proteomes" id="UP000188181"/>
    </source>
</evidence>
<dbReference type="EMBL" id="CP019646">
    <property type="protein sequence ID" value="AQQ71490.1"/>
    <property type="molecule type" value="Genomic_DNA"/>
</dbReference>
<proteinExistence type="predicted"/>
<accession>A0A1Q2MFP3</accession>
<dbReference type="Gene3D" id="1.25.40.10">
    <property type="entry name" value="Tetratricopeptide repeat domain"/>
    <property type="match status" value="1"/>
</dbReference>
<dbReference type="Proteomes" id="UP000188181">
    <property type="component" value="Chromosome"/>
</dbReference>
<dbReference type="InterPro" id="IPR019734">
    <property type="entry name" value="TPR_rpt"/>
</dbReference>
<name>A0A1Q2MFP3_9BACT</name>
<protein>
    <submittedName>
        <fullName evidence="2">Tol-pal system protein YbgF</fullName>
    </submittedName>
</protein>
<keyword evidence="3" id="KW-1185">Reference proteome</keyword>